<proteinExistence type="predicted"/>
<dbReference type="AlphaFoldDB" id="A0A370I5K4"/>
<dbReference type="InterPro" id="IPR017441">
    <property type="entry name" value="Protein_kinase_ATP_BS"/>
</dbReference>
<dbReference type="PROSITE" id="PS00107">
    <property type="entry name" value="PROTEIN_KINASE_ATP"/>
    <property type="match status" value="1"/>
</dbReference>
<dbReference type="Gene3D" id="3.30.200.20">
    <property type="entry name" value="Phosphorylase Kinase, domain 1"/>
    <property type="match status" value="1"/>
</dbReference>
<evidence type="ECO:0000259" key="8">
    <source>
        <dbReference type="PROSITE" id="PS50011"/>
    </source>
</evidence>
<accession>A0A370I5K4</accession>
<evidence type="ECO:0000256" key="6">
    <source>
        <dbReference type="ARBA" id="ARBA00022840"/>
    </source>
</evidence>
<dbReference type="InterPro" id="IPR011009">
    <property type="entry name" value="Kinase-like_dom_sf"/>
</dbReference>
<feature type="domain" description="Protein kinase" evidence="8">
    <location>
        <begin position="16"/>
        <end position="302"/>
    </location>
</feature>
<keyword evidence="4 7" id="KW-0547">Nucleotide-binding</keyword>
<dbReference type="PROSITE" id="PS50011">
    <property type="entry name" value="PROTEIN_KINASE_DOM"/>
    <property type="match status" value="1"/>
</dbReference>
<feature type="binding site" evidence="7">
    <location>
        <position position="45"/>
    </location>
    <ligand>
        <name>ATP</name>
        <dbReference type="ChEBI" id="CHEBI:30616"/>
    </ligand>
</feature>
<comment type="caution">
    <text evidence="9">The sequence shown here is derived from an EMBL/GenBank/DDBJ whole genome shotgun (WGS) entry which is preliminary data.</text>
</comment>
<dbReference type="SMART" id="SM00220">
    <property type="entry name" value="S_TKc"/>
    <property type="match status" value="1"/>
</dbReference>
<protein>
    <recommendedName>
        <fullName evidence="1">non-specific serine/threonine protein kinase</fullName>
        <ecNumber evidence="1">2.7.11.1</ecNumber>
    </recommendedName>
</protein>
<dbReference type="PROSITE" id="PS00108">
    <property type="entry name" value="PROTEIN_KINASE_ST"/>
    <property type="match status" value="1"/>
</dbReference>
<dbReference type="PANTHER" id="PTHR43289:SF6">
    <property type="entry name" value="SERINE_THREONINE-PROTEIN KINASE NEKL-3"/>
    <property type="match status" value="1"/>
</dbReference>
<evidence type="ECO:0000256" key="4">
    <source>
        <dbReference type="ARBA" id="ARBA00022741"/>
    </source>
</evidence>
<keyword evidence="6 7" id="KW-0067">ATP-binding</keyword>
<sequence length="527" mass="56999">MTDELVAGKRLLAGRYRIDGLLGSGGMSEVFYGWDERLDRKVAIKLLKPPSGPVPSGPVSPEAVEILEALERDRKRFVREIRTTARLELTGTPAVYDTGVETRADGTTQLWLVMQLLRGKTLQTLLDHTDFVDSQPSIAWAASIAAQIAAVLSEVHQVDIVHRDIKPANVMIVDGGLVKLLDFGIAILHGSGALPRLTQIDRTVGTPPYMSPEQWLGQVVTSASDIYSLGCLLFELLTGDLPFLGVDGAVRSQHLQSSAPSVRSRRPEIPPDLDVLVTAMLDKDATKRPSALTVYGTLLPFAMVADDGRAGSQDPDPTGPFRRPLVNSIAVAASTDSGAELTDDEVHQLWDDIDLALKEDRPSEAVSLLEDSIARAGHDPALALMLRKELAAALYVCGEFGRAAALFDEVGEQYRRLRPPSDPDVLSCALQAGHAYAQIGKAEKALPQLLFFVHNAAAGDGDQLHVVLETRFVIAQLRAATGRVDEALGDFDALRPDLVSAFGAASTHVRNLDKQAKRLRQAKNGTW</sequence>
<dbReference type="Gene3D" id="1.10.510.10">
    <property type="entry name" value="Transferase(Phosphotransferase) domain 1"/>
    <property type="match status" value="1"/>
</dbReference>
<dbReference type="Gene3D" id="1.25.40.10">
    <property type="entry name" value="Tetratricopeptide repeat domain"/>
    <property type="match status" value="1"/>
</dbReference>
<dbReference type="Proteomes" id="UP000254869">
    <property type="component" value="Unassembled WGS sequence"/>
</dbReference>
<dbReference type="Pfam" id="PF00069">
    <property type="entry name" value="Pkinase"/>
    <property type="match status" value="1"/>
</dbReference>
<dbReference type="InterPro" id="IPR008271">
    <property type="entry name" value="Ser/Thr_kinase_AS"/>
</dbReference>
<dbReference type="CDD" id="cd14014">
    <property type="entry name" value="STKc_PknB_like"/>
    <property type="match status" value="1"/>
</dbReference>
<evidence type="ECO:0000256" key="7">
    <source>
        <dbReference type="PROSITE-ProRule" id="PRU10141"/>
    </source>
</evidence>
<dbReference type="SUPFAM" id="SSF48452">
    <property type="entry name" value="TPR-like"/>
    <property type="match status" value="1"/>
</dbReference>
<dbReference type="SUPFAM" id="SSF56112">
    <property type="entry name" value="Protein kinase-like (PK-like)"/>
    <property type="match status" value="1"/>
</dbReference>
<evidence type="ECO:0000256" key="3">
    <source>
        <dbReference type="ARBA" id="ARBA00022679"/>
    </source>
</evidence>
<organism evidence="9 10">
    <name type="scientific">Nocardia pseudobrasiliensis</name>
    <dbReference type="NCBI Taxonomy" id="45979"/>
    <lineage>
        <taxon>Bacteria</taxon>
        <taxon>Bacillati</taxon>
        <taxon>Actinomycetota</taxon>
        <taxon>Actinomycetes</taxon>
        <taxon>Mycobacteriales</taxon>
        <taxon>Nocardiaceae</taxon>
        <taxon>Nocardia</taxon>
    </lineage>
</organism>
<dbReference type="STRING" id="1210086.GCA_001613105_03099"/>
<gene>
    <name evidence="9" type="ORF">DFR76_105228</name>
</gene>
<dbReference type="InterPro" id="IPR011990">
    <property type="entry name" value="TPR-like_helical_dom_sf"/>
</dbReference>
<evidence type="ECO:0000256" key="5">
    <source>
        <dbReference type="ARBA" id="ARBA00022777"/>
    </source>
</evidence>
<evidence type="ECO:0000313" key="10">
    <source>
        <dbReference type="Proteomes" id="UP000254869"/>
    </source>
</evidence>
<evidence type="ECO:0000256" key="2">
    <source>
        <dbReference type="ARBA" id="ARBA00022527"/>
    </source>
</evidence>
<dbReference type="PANTHER" id="PTHR43289">
    <property type="entry name" value="MITOGEN-ACTIVATED PROTEIN KINASE KINASE KINASE 20-RELATED"/>
    <property type="match status" value="1"/>
</dbReference>
<keyword evidence="3" id="KW-0808">Transferase</keyword>
<reference evidence="9 10" key="1">
    <citation type="submission" date="2018-07" db="EMBL/GenBank/DDBJ databases">
        <title>Genomic Encyclopedia of Type Strains, Phase IV (KMG-IV): sequencing the most valuable type-strain genomes for metagenomic binning, comparative biology and taxonomic classification.</title>
        <authorList>
            <person name="Goeker M."/>
        </authorList>
    </citation>
    <scope>NUCLEOTIDE SEQUENCE [LARGE SCALE GENOMIC DNA]</scope>
    <source>
        <strain evidence="9 10">DSM 44290</strain>
    </source>
</reference>
<keyword evidence="5 9" id="KW-0418">Kinase</keyword>
<keyword evidence="2" id="KW-0723">Serine/threonine-protein kinase</keyword>
<evidence type="ECO:0000256" key="1">
    <source>
        <dbReference type="ARBA" id="ARBA00012513"/>
    </source>
</evidence>
<evidence type="ECO:0000313" key="9">
    <source>
        <dbReference type="EMBL" id="RDI65910.1"/>
    </source>
</evidence>
<name>A0A370I5K4_9NOCA</name>
<dbReference type="RefSeq" id="WP_067998147.1">
    <property type="nucleotide sequence ID" value="NZ_QQBC01000005.1"/>
</dbReference>
<dbReference type="EMBL" id="QQBC01000005">
    <property type="protein sequence ID" value="RDI65910.1"/>
    <property type="molecule type" value="Genomic_DNA"/>
</dbReference>
<dbReference type="EC" id="2.7.11.1" evidence="1"/>
<dbReference type="InterPro" id="IPR000719">
    <property type="entry name" value="Prot_kinase_dom"/>
</dbReference>
<keyword evidence="10" id="KW-1185">Reference proteome</keyword>
<dbReference type="GO" id="GO:0005524">
    <property type="term" value="F:ATP binding"/>
    <property type="evidence" value="ECO:0007669"/>
    <property type="project" value="UniProtKB-UniRule"/>
</dbReference>
<dbReference type="GO" id="GO:0004674">
    <property type="term" value="F:protein serine/threonine kinase activity"/>
    <property type="evidence" value="ECO:0007669"/>
    <property type="project" value="UniProtKB-KW"/>
</dbReference>